<sequence length="49" mass="5764">MNIIFMRISENLLSHLFNLIKVTILATLPKIRRRQFECHVLILPGFAEI</sequence>
<organism evidence="1 2">
    <name type="scientific">Sphingobacterium zeae</name>
    <dbReference type="NCBI Taxonomy" id="1776859"/>
    <lineage>
        <taxon>Bacteria</taxon>
        <taxon>Pseudomonadati</taxon>
        <taxon>Bacteroidota</taxon>
        <taxon>Sphingobacteriia</taxon>
        <taxon>Sphingobacteriales</taxon>
        <taxon>Sphingobacteriaceae</taxon>
        <taxon>Sphingobacterium</taxon>
    </lineage>
</organism>
<comment type="caution">
    <text evidence="1">The sequence shown here is derived from an EMBL/GenBank/DDBJ whole genome shotgun (WGS) entry which is preliminary data.</text>
</comment>
<evidence type="ECO:0000313" key="1">
    <source>
        <dbReference type="EMBL" id="MDQ1149299.1"/>
    </source>
</evidence>
<gene>
    <name evidence="1" type="ORF">QE382_001283</name>
</gene>
<accession>A0ABU0U2W7</accession>
<evidence type="ECO:0000313" key="2">
    <source>
        <dbReference type="Proteomes" id="UP001244640"/>
    </source>
</evidence>
<proteinExistence type="predicted"/>
<keyword evidence="2" id="KW-1185">Reference proteome</keyword>
<dbReference type="EMBL" id="JAUTBA010000001">
    <property type="protein sequence ID" value="MDQ1149299.1"/>
    <property type="molecule type" value="Genomic_DNA"/>
</dbReference>
<reference evidence="1 2" key="1">
    <citation type="submission" date="2023-07" db="EMBL/GenBank/DDBJ databases">
        <title>Functional and genomic diversity of the sorghum phyllosphere microbiome.</title>
        <authorList>
            <person name="Shade A."/>
        </authorList>
    </citation>
    <scope>NUCLEOTIDE SEQUENCE [LARGE SCALE GENOMIC DNA]</scope>
    <source>
        <strain evidence="1 2">SORGH_AS_0892</strain>
    </source>
</reference>
<name>A0ABU0U2W7_9SPHI</name>
<dbReference type="Proteomes" id="UP001244640">
    <property type="component" value="Unassembled WGS sequence"/>
</dbReference>
<protein>
    <submittedName>
        <fullName evidence="1">Uncharacterized protein</fullName>
    </submittedName>
</protein>